<dbReference type="AlphaFoldDB" id="A0A4C1ZXG5"/>
<gene>
    <name evidence="1" type="ORF">EVAR_64404_1</name>
</gene>
<proteinExistence type="predicted"/>
<reference evidence="1 2" key="1">
    <citation type="journal article" date="2019" name="Commun. Biol.">
        <title>The bagworm genome reveals a unique fibroin gene that provides high tensile strength.</title>
        <authorList>
            <person name="Kono N."/>
            <person name="Nakamura H."/>
            <person name="Ohtoshi R."/>
            <person name="Tomita M."/>
            <person name="Numata K."/>
            <person name="Arakawa K."/>
        </authorList>
    </citation>
    <scope>NUCLEOTIDE SEQUENCE [LARGE SCALE GENOMIC DNA]</scope>
</reference>
<comment type="caution">
    <text evidence="1">The sequence shown here is derived from an EMBL/GenBank/DDBJ whole genome shotgun (WGS) entry which is preliminary data.</text>
</comment>
<dbReference type="EMBL" id="BGZK01002343">
    <property type="protein sequence ID" value="GBP93146.1"/>
    <property type="molecule type" value="Genomic_DNA"/>
</dbReference>
<dbReference type="Proteomes" id="UP000299102">
    <property type="component" value="Unassembled WGS sequence"/>
</dbReference>
<sequence length="77" mass="8374">MIESESENGIRIRIESGTGGEIIYGTRAGNECADGIRIESVLSPTGMLLHLDKLMSHTRVGVSLTSYAEMIPLKNRP</sequence>
<name>A0A4C1ZXG5_EUMVA</name>
<organism evidence="1 2">
    <name type="scientific">Eumeta variegata</name>
    <name type="common">Bagworm moth</name>
    <name type="synonym">Eumeta japonica</name>
    <dbReference type="NCBI Taxonomy" id="151549"/>
    <lineage>
        <taxon>Eukaryota</taxon>
        <taxon>Metazoa</taxon>
        <taxon>Ecdysozoa</taxon>
        <taxon>Arthropoda</taxon>
        <taxon>Hexapoda</taxon>
        <taxon>Insecta</taxon>
        <taxon>Pterygota</taxon>
        <taxon>Neoptera</taxon>
        <taxon>Endopterygota</taxon>
        <taxon>Lepidoptera</taxon>
        <taxon>Glossata</taxon>
        <taxon>Ditrysia</taxon>
        <taxon>Tineoidea</taxon>
        <taxon>Psychidae</taxon>
        <taxon>Oiketicinae</taxon>
        <taxon>Eumeta</taxon>
    </lineage>
</organism>
<accession>A0A4C1ZXG5</accession>
<evidence type="ECO:0000313" key="1">
    <source>
        <dbReference type="EMBL" id="GBP93146.1"/>
    </source>
</evidence>
<protein>
    <submittedName>
        <fullName evidence="1">Uncharacterized protein</fullName>
    </submittedName>
</protein>
<keyword evidence="2" id="KW-1185">Reference proteome</keyword>
<evidence type="ECO:0000313" key="2">
    <source>
        <dbReference type="Proteomes" id="UP000299102"/>
    </source>
</evidence>